<dbReference type="AlphaFoldDB" id="A0A2N1EGA5"/>
<accession>A0A2N1EGA5</accession>
<gene>
    <name evidence="1" type="ORF">CIB54_01455</name>
</gene>
<proteinExistence type="predicted"/>
<organism evidence="1 2">
    <name type="scientific">Pseudomonas fluorescens</name>
    <dbReference type="NCBI Taxonomy" id="294"/>
    <lineage>
        <taxon>Bacteria</taxon>
        <taxon>Pseudomonadati</taxon>
        <taxon>Pseudomonadota</taxon>
        <taxon>Gammaproteobacteria</taxon>
        <taxon>Pseudomonadales</taxon>
        <taxon>Pseudomonadaceae</taxon>
        <taxon>Pseudomonas</taxon>
    </lineage>
</organism>
<dbReference type="Proteomes" id="UP000233564">
    <property type="component" value="Unassembled WGS sequence"/>
</dbReference>
<sequence length="731" mass="81455">MLRVSSPESTHPPLYDTTAVLQRQLHMTPWPLSPGTLPLQRDVRWIADYILEKLEPLGGDQRQRLAIEALHHRLCNSQQRLELSADELPDFYAFFKKAEHLLKQHRTRRHPDVEADYTLCRALKWQFRAVISDGRHQRLTQRLLTSLAYVREGGERSNHRHLGIDYPLGSTRQLSAGPHLAIDSHLHTGPDQRVQSTRVIALQGKLKSTLTDLSEGQSQQQLSLGHVMSRTYASLEHYADSRSSSIRTSLSESIAGTIGQLRELVSDRRHLHRHRAYSALSQPYVRQALDRAGLAGVELPVLHNACAPVISEKGVALNVHSQVAMDFFSLLNVNSTLTLTLQCTRLSKELDILGLHDMAPTLARQQMADSKRRDDDAVTLLTAMKTHVADSSRRFTLRASACLPAFELNRCLSTDHRHACSLLERYVRLKANSRIDPEQDSAIRALIDQHRALLRPDSLKVYTLTAPSRTLSGSSGITASSQAGSGKGVTIEISHRKRDDPHLSGDYLTIDIAPIKSADALKKSLRQALSAIGEQTFEWDHLIRSISESLLDPAKPSHTQVLVKIKHGEPVVLLTRHTVSKARDLTLPPPVKQHSGLDLQSLRTRQTLRTEHVGNQSLDHLLPIARNCLQSCEQSHAWDAYLHQHADDVQALLDRIGEQHPGTVLTSELDALKRITAALASAVETLTRQAHTATAAPTAENRSQALAAFNHVLVAYLPHYEAKVSEAWTLS</sequence>
<reference evidence="1 2" key="1">
    <citation type="submission" date="2017-08" db="EMBL/GenBank/DDBJ databases">
        <authorList>
            <person name="de Groot N.N."/>
        </authorList>
    </citation>
    <scope>NUCLEOTIDE SEQUENCE [LARGE SCALE GENOMIC DNA]</scope>
    <source>
        <strain evidence="1 2">PfR 37</strain>
    </source>
</reference>
<protein>
    <submittedName>
        <fullName evidence="1">Uncharacterized protein</fullName>
    </submittedName>
</protein>
<name>A0A2N1EGA5_PSEFL</name>
<comment type="caution">
    <text evidence="1">The sequence shown here is derived from an EMBL/GenBank/DDBJ whole genome shotgun (WGS) entry which is preliminary data.</text>
</comment>
<dbReference type="EMBL" id="NVXX01000001">
    <property type="protein sequence ID" value="PKH27551.1"/>
    <property type="molecule type" value="Genomic_DNA"/>
</dbReference>
<evidence type="ECO:0000313" key="1">
    <source>
        <dbReference type="EMBL" id="PKH27551.1"/>
    </source>
</evidence>
<dbReference type="RefSeq" id="WP_101218272.1">
    <property type="nucleotide sequence ID" value="NZ_KZ477985.1"/>
</dbReference>
<evidence type="ECO:0000313" key="2">
    <source>
        <dbReference type="Proteomes" id="UP000233564"/>
    </source>
</evidence>